<protein>
    <recommendedName>
        <fullName evidence="4">Gustatory receptor</fullName>
    </recommendedName>
</protein>
<keyword evidence="3" id="KW-1185">Reference proteome</keyword>
<feature type="transmembrane region" description="Helical" evidence="1">
    <location>
        <begin position="359"/>
        <end position="376"/>
    </location>
</feature>
<reference evidence="2" key="1">
    <citation type="submission" date="2020-08" db="EMBL/GenBank/DDBJ databases">
        <title>Multicomponent nature underlies the extraordinary mechanical properties of spider dragline silk.</title>
        <authorList>
            <person name="Kono N."/>
            <person name="Nakamura H."/>
            <person name="Mori M."/>
            <person name="Yoshida Y."/>
            <person name="Ohtoshi R."/>
            <person name="Malay A.D."/>
            <person name="Moran D.A.P."/>
            <person name="Tomita M."/>
            <person name="Numata K."/>
            <person name="Arakawa K."/>
        </authorList>
    </citation>
    <scope>NUCLEOTIDE SEQUENCE</scope>
</reference>
<evidence type="ECO:0008006" key="4">
    <source>
        <dbReference type="Google" id="ProtNLM"/>
    </source>
</evidence>
<keyword evidence="1" id="KW-0812">Transmembrane</keyword>
<gene>
    <name evidence="2" type="primary">AVEN_109535_1</name>
    <name evidence="2" type="ORF">NPIL_267151</name>
</gene>
<comment type="caution">
    <text evidence="2">The sequence shown here is derived from an EMBL/GenBank/DDBJ whole genome shotgun (WGS) entry which is preliminary data.</text>
</comment>
<proteinExistence type="predicted"/>
<evidence type="ECO:0000256" key="1">
    <source>
        <dbReference type="SAM" id="Phobius"/>
    </source>
</evidence>
<feature type="transmembrane region" description="Helical" evidence="1">
    <location>
        <begin position="68"/>
        <end position="88"/>
    </location>
</feature>
<feature type="transmembrane region" description="Helical" evidence="1">
    <location>
        <begin position="243"/>
        <end position="262"/>
    </location>
</feature>
<evidence type="ECO:0000313" key="2">
    <source>
        <dbReference type="EMBL" id="GFT92145.1"/>
    </source>
</evidence>
<dbReference type="Proteomes" id="UP000887013">
    <property type="component" value="Unassembled WGS sequence"/>
</dbReference>
<sequence length="383" mass="44105">MSPEFEIILKCFSFTGVIFLFEKTTGERKTKLFEKIKPFLTVLTEIAFILLTVNTVRTSITSGVEYKTTFKVTTITINVILLLLRMALLKQKAAVLMTLSKLDAFRSEQQNSIRKFLRNYSALACCCCFLFPLVLIIGTTTEILLNTDRYFSGDRISTCSPKMYCVIFIAFHSFIYLMHFLAFPGLVMTLLTIIYLSFVKTFRQHLGSMRYRLLESFSREEISKALAVFALAKKIHRGIERSVQLFSFLSYVLIFSNFLQLISSIVTSYMSDKIFIQIMYTYITLGWTILWFISLTMCGSQIGKIEIFIKNMSQDIIAKNFGDEEEEHKKLVYINLFNTCADINLRFTGWEMFVVDKKLLLTITGILVTYGVLFATEVSKMTN</sequence>
<organism evidence="2 3">
    <name type="scientific">Nephila pilipes</name>
    <name type="common">Giant wood spider</name>
    <name type="synonym">Nephila maculata</name>
    <dbReference type="NCBI Taxonomy" id="299642"/>
    <lineage>
        <taxon>Eukaryota</taxon>
        <taxon>Metazoa</taxon>
        <taxon>Ecdysozoa</taxon>
        <taxon>Arthropoda</taxon>
        <taxon>Chelicerata</taxon>
        <taxon>Arachnida</taxon>
        <taxon>Araneae</taxon>
        <taxon>Araneomorphae</taxon>
        <taxon>Entelegynae</taxon>
        <taxon>Araneoidea</taxon>
        <taxon>Nephilidae</taxon>
        <taxon>Nephila</taxon>
    </lineage>
</organism>
<feature type="transmembrane region" description="Helical" evidence="1">
    <location>
        <begin position="38"/>
        <end position="56"/>
    </location>
</feature>
<keyword evidence="1" id="KW-1133">Transmembrane helix</keyword>
<dbReference type="EMBL" id="BMAW01025353">
    <property type="protein sequence ID" value="GFT92145.1"/>
    <property type="molecule type" value="Genomic_DNA"/>
</dbReference>
<feature type="transmembrane region" description="Helical" evidence="1">
    <location>
        <begin position="166"/>
        <end position="199"/>
    </location>
</feature>
<keyword evidence="1" id="KW-0472">Membrane</keyword>
<feature type="transmembrane region" description="Helical" evidence="1">
    <location>
        <begin position="274"/>
        <end position="295"/>
    </location>
</feature>
<dbReference type="AlphaFoldDB" id="A0A8X6PVT3"/>
<feature type="transmembrane region" description="Helical" evidence="1">
    <location>
        <begin position="120"/>
        <end position="146"/>
    </location>
</feature>
<evidence type="ECO:0000313" key="3">
    <source>
        <dbReference type="Proteomes" id="UP000887013"/>
    </source>
</evidence>
<accession>A0A8X6PVT3</accession>
<name>A0A8X6PVT3_NEPPI</name>
<dbReference type="OrthoDB" id="6419492at2759"/>